<evidence type="ECO:0000256" key="3">
    <source>
        <dbReference type="ARBA" id="ARBA00022679"/>
    </source>
</evidence>
<dbReference type="AlphaFoldDB" id="A0A8S1KXD9"/>
<sequence length="572" mass="66998">MNCKFTKSFFDDSKPDDSFWLKQSIIIEESKIDYQCLLFKKSYKTGFWVSRNYFIYDSQLIKFKPNGKQYHIINLNLSRIQKLKYENKQEKESYNKKKYGFRLIRNNQYRELYSRSKELNQQLWEKLRKCAILTQFKEDYTLEKIIGKGNFAKVYQTINKETKKLYAVKVFEKPKIKNSETDRIALVKEMTIMRKINHKGLILIHEVYEDDSNVYFILEYLEGGELQNHIQKNQKFPEKVIAKILATILDSLDYLQKKNILHRDLKPDNLILRNKGILEDVVITDFGLADIYSSSGNYMFSRCGTPGFVAPEVLQDKIYDHKIDVFSVGCLMYLLLTHKQPFRGSNYEEIVMKNYHCQVDFQSIDNDISFDALSLLKQLLHPKPQFRPSARIALKHNWFQINLDEIRFKELNCDLSDTKDSTIKSSLSDIPFVHLNQKKASKNNFSTPQQHQIIHKCKESQLFTPKVMQQIDESLNDNNNSIKLLDNTITDIQVEDESPQSHLLPKYQIISKLNQVAISKTSSLYGSPIILNTPEVTSRKLIQGNQNDENQQIQTQKLANKVMNNLKSLESQ</sequence>
<feature type="binding site" evidence="9">
    <location>
        <position position="169"/>
    </location>
    <ligand>
        <name>ATP</name>
        <dbReference type="ChEBI" id="CHEBI:30616"/>
    </ligand>
</feature>
<organism evidence="11 12">
    <name type="scientific">Paramecium sonneborni</name>
    <dbReference type="NCBI Taxonomy" id="65129"/>
    <lineage>
        <taxon>Eukaryota</taxon>
        <taxon>Sar</taxon>
        <taxon>Alveolata</taxon>
        <taxon>Ciliophora</taxon>
        <taxon>Intramacronucleata</taxon>
        <taxon>Oligohymenophorea</taxon>
        <taxon>Peniculida</taxon>
        <taxon>Parameciidae</taxon>
        <taxon>Paramecium</taxon>
    </lineage>
</organism>
<feature type="domain" description="Protein kinase" evidence="10">
    <location>
        <begin position="140"/>
        <end position="399"/>
    </location>
</feature>
<keyword evidence="4 9" id="KW-0547">Nucleotide-binding</keyword>
<dbReference type="GO" id="GO:0007165">
    <property type="term" value="P:signal transduction"/>
    <property type="evidence" value="ECO:0007669"/>
    <property type="project" value="TreeGrafter"/>
</dbReference>
<dbReference type="OrthoDB" id="504170at2759"/>
<dbReference type="FunFam" id="1.10.510.10:FF:000945">
    <property type="entry name" value="Uncharacterized protein"/>
    <property type="match status" value="1"/>
</dbReference>
<dbReference type="SMART" id="SM00220">
    <property type="entry name" value="S_TKc"/>
    <property type="match status" value="1"/>
</dbReference>
<dbReference type="PANTHER" id="PTHR43895">
    <property type="entry name" value="CALCIUM/CALMODULIN-DEPENDENT PROTEIN KINASE KINASE-RELATED"/>
    <property type="match status" value="1"/>
</dbReference>
<dbReference type="GO" id="GO:0004674">
    <property type="term" value="F:protein serine/threonine kinase activity"/>
    <property type="evidence" value="ECO:0007669"/>
    <property type="project" value="UniProtKB-KW"/>
</dbReference>
<evidence type="ECO:0000256" key="6">
    <source>
        <dbReference type="ARBA" id="ARBA00022840"/>
    </source>
</evidence>
<evidence type="ECO:0000256" key="7">
    <source>
        <dbReference type="ARBA" id="ARBA00047899"/>
    </source>
</evidence>
<proteinExistence type="predicted"/>
<comment type="caution">
    <text evidence="11">The sequence shown here is derived from an EMBL/GenBank/DDBJ whole genome shotgun (WGS) entry which is preliminary data.</text>
</comment>
<dbReference type="EMBL" id="CAJJDN010000011">
    <property type="protein sequence ID" value="CAD8057326.1"/>
    <property type="molecule type" value="Genomic_DNA"/>
</dbReference>
<evidence type="ECO:0000256" key="1">
    <source>
        <dbReference type="ARBA" id="ARBA00012513"/>
    </source>
</evidence>
<dbReference type="PANTHER" id="PTHR43895:SF32">
    <property type="entry name" value="SERINE_THREONINE-PROTEIN KINASE CHK1"/>
    <property type="match status" value="1"/>
</dbReference>
<evidence type="ECO:0000313" key="12">
    <source>
        <dbReference type="Proteomes" id="UP000692954"/>
    </source>
</evidence>
<dbReference type="InterPro" id="IPR017441">
    <property type="entry name" value="Protein_kinase_ATP_BS"/>
</dbReference>
<evidence type="ECO:0000259" key="10">
    <source>
        <dbReference type="PROSITE" id="PS50011"/>
    </source>
</evidence>
<gene>
    <name evidence="11" type="ORF">PSON_ATCC_30995.1.T0110147</name>
</gene>
<protein>
    <recommendedName>
        <fullName evidence="1">non-specific serine/threonine protein kinase</fullName>
        <ecNumber evidence="1">2.7.11.1</ecNumber>
    </recommendedName>
</protein>
<dbReference type="Proteomes" id="UP000692954">
    <property type="component" value="Unassembled WGS sequence"/>
</dbReference>
<name>A0A8S1KXD9_9CILI</name>
<evidence type="ECO:0000256" key="2">
    <source>
        <dbReference type="ARBA" id="ARBA00022527"/>
    </source>
</evidence>
<dbReference type="EC" id="2.7.11.1" evidence="1"/>
<dbReference type="PROSITE" id="PS50011">
    <property type="entry name" value="PROTEIN_KINASE_DOM"/>
    <property type="match status" value="1"/>
</dbReference>
<keyword evidence="2" id="KW-0723">Serine/threonine-protein kinase</keyword>
<dbReference type="FunFam" id="3.30.200.20:FF:000042">
    <property type="entry name" value="Aurora kinase A"/>
    <property type="match status" value="1"/>
</dbReference>
<reference evidence="11" key="1">
    <citation type="submission" date="2021-01" db="EMBL/GenBank/DDBJ databases">
        <authorList>
            <consortium name="Genoscope - CEA"/>
            <person name="William W."/>
        </authorList>
    </citation>
    <scope>NUCLEOTIDE SEQUENCE</scope>
</reference>
<dbReference type="GO" id="GO:0005524">
    <property type="term" value="F:ATP binding"/>
    <property type="evidence" value="ECO:0007669"/>
    <property type="project" value="UniProtKB-UniRule"/>
</dbReference>
<keyword evidence="12" id="KW-1185">Reference proteome</keyword>
<evidence type="ECO:0000313" key="11">
    <source>
        <dbReference type="EMBL" id="CAD8057326.1"/>
    </source>
</evidence>
<dbReference type="InterPro" id="IPR000719">
    <property type="entry name" value="Prot_kinase_dom"/>
</dbReference>
<comment type="catalytic activity">
    <reaction evidence="7">
        <text>L-threonyl-[protein] + ATP = O-phospho-L-threonyl-[protein] + ADP + H(+)</text>
        <dbReference type="Rhea" id="RHEA:46608"/>
        <dbReference type="Rhea" id="RHEA-COMP:11060"/>
        <dbReference type="Rhea" id="RHEA-COMP:11605"/>
        <dbReference type="ChEBI" id="CHEBI:15378"/>
        <dbReference type="ChEBI" id="CHEBI:30013"/>
        <dbReference type="ChEBI" id="CHEBI:30616"/>
        <dbReference type="ChEBI" id="CHEBI:61977"/>
        <dbReference type="ChEBI" id="CHEBI:456216"/>
        <dbReference type="EC" id="2.7.11.1"/>
    </reaction>
</comment>
<evidence type="ECO:0000256" key="9">
    <source>
        <dbReference type="PROSITE-ProRule" id="PRU10141"/>
    </source>
</evidence>
<accession>A0A8S1KXD9</accession>
<dbReference type="PROSITE" id="PS00108">
    <property type="entry name" value="PROTEIN_KINASE_ST"/>
    <property type="match status" value="1"/>
</dbReference>
<dbReference type="InterPro" id="IPR008271">
    <property type="entry name" value="Ser/Thr_kinase_AS"/>
</dbReference>
<dbReference type="PROSITE" id="PS00107">
    <property type="entry name" value="PROTEIN_KINASE_ATP"/>
    <property type="match status" value="1"/>
</dbReference>
<keyword evidence="5" id="KW-0418">Kinase</keyword>
<evidence type="ECO:0000256" key="5">
    <source>
        <dbReference type="ARBA" id="ARBA00022777"/>
    </source>
</evidence>
<evidence type="ECO:0000256" key="8">
    <source>
        <dbReference type="ARBA" id="ARBA00048679"/>
    </source>
</evidence>
<dbReference type="Pfam" id="PF00069">
    <property type="entry name" value="Pkinase"/>
    <property type="match status" value="1"/>
</dbReference>
<keyword evidence="6 9" id="KW-0067">ATP-binding</keyword>
<keyword evidence="3" id="KW-0808">Transferase</keyword>
<comment type="catalytic activity">
    <reaction evidence="8">
        <text>L-seryl-[protein] + ATP = O-phospho-L-seryl-[protein] + ADP + H(+)</text>
        <dbReference type="Rhea" id="RHEA:17989"/>
        <dbReference type="Rhea" id="RHEA-COMP:9863"/>
        <dbReference type="Rhea" id="RHEA-COMP:11604"/>
        <dbReference type="ChEBI" id="CHEBI:15378"/>
        <dbReference type="ChEBI" id="CHEBI:29999"/>
        <dbReference type="ChEBI" id="CHEBI:30616"/>
        <dbReference type="ChEBI" id="CHEBI:83421"/>
        <dbReference type="ChEBI" id="CHEBI:456216"/>
        <dbReference type="EC" id="2.7.11.1"/>
    </reaction>
</comment>
<evidence type="ECO:0000256" key="4">
    <source>
        <dbReference type="ARBA" id="ARBA00022741"/>
    </source>
</evidence>